<reference evidence="2 3" key="1">
    <citation type="submission" date="2024-04" db="EMBL/GenBank/DDBJ databases">
        <title>Phyllosticta paracitricarpa is synonymous to the EU quarantine fungus P. citricarpa based on phylogenomic analyses.</title>
        <authorList>
            <consortium name="Lawrence Berkeley National Laboratory"/>
            <person name="Van Ingen-Buijs V.A."/>
            <person name="Van Westerhoven A.C."/>
            <person name="Haridas S."/>
            <person name="Skiadas P."/>
            <person name="Martin F."/>
            <person name="Groenewald J.Z."/>
            <person name="Crous P.W."/>
            <person name="Seidl M.F."/>
        </authorList>
    </citation>
    <scope>NUCLEOTIDE SEQUENCE [LARGE SCALE GENOMIC DNA]</scope>
    <source>
        <strain evidence="2 3">CBS 123374</strain>
    </source>
</reference>
<dbReference type="EMBL" id="JBBWRZ010000004">
    <property type="protein sequence ID" value="KAK8238301.1"/>
    <property type="molecule type" value="Genomic_DNA"/>
</dbReference>
<accession>A0ABR1YTJ8</accession>
<feature type="region of interest" description="Disordered" evidence="1">
    <location>
        <begin position="1"/>
        <end position="24"/>
    </location>
</feature>
<evidence type="ECO:0000256" key="1">
    <source>
        <dbReference type="SAM" id="MobiDB-lite"/>
    </source>
</evidence>
<sequence length="1194" mass="129581">MPLTKEGSSAPGPPKSHGLPQSSTSDISLLHPPLLSSHLVLSYHFHHDCTPSTQGLSYSTIDRPSSSCLSSLYPSIDGCRQNLSVAQQQPRNAGHARLPVETLLFCALGWKSIVGNSNPSDYCRQYLSSPASRSTSCRPDRQYGFLAPTSASSARRASPTVCPASKPRPMRFNCSALPVPEKPSPGSALPRKSCLRVRLAVAPSTPAPAASTPAPAPIPATKPAPGSLARYGLKAPSVRAFENFEAWDMASERLKVLNGDSEGAPVSKSLLPRLLKEHSIRATKAHKEISDVDVEGRDEPSVDVEAGRELAQWYGTNYDVPAPKTVSHVTVAVPSPLWLDLFSFSLPAIEWTSRLWASMTFFPFPVCLSHNGRCSDVRPDGLRFSDSANQAIPNHFMATPMAHQYPSPCCRGCFPRSYRRKTADAAIWNEVRFHCRRDIAYLDFRMLTVTVTATTSTRRRANLGHSEAMDYDHVSSWLRVRLEVAPRTATISKPAPASLARIGDSGLKPPSSAVDCSPVVSDLQKGDTSSGAPHGQKPRIKIGLDSLPLWSFPGRCFPSALPLKSCLRVRLQAAPRTAPTSKAAPASLARFRGSGLKAPSAAVERGPRVSGKKLAKRRVELLMGVDRESRLDWSLPRILEEHSRQVRKAHSMIAFVVVEDEPELSVNVDHGRELARQFGTKYDVPAPLTMAHVTVAAPKAARVHWDPAVMKRPFFKVNRPYLAGPPLRSSSCSWMDSDMWLISSPLAKVSMSQLLRSWRTLWWLHPRLSGSSGIQWSSRGLFAISTGPQKSALLCSPLLALEWIRGMQDKKSLDIVQALFNKPITVEDRLTYGQVLDASPAVTTALAKALVRPSRKQLGKMPAGPMPTGSQSANIVELTSEPPVVEAKHFSFEQVMSLPLKEVPARGHVSNFYTLAIVRTHIKDGVTLVKQPAFLMRRVLLGGGAEGNLINRRLVAALGVAPMRIGRVVMKMALGERNYVDSTSRCRPRLLPLPFLPLPDRARCHALQLPKRLPLSSVALCPATPLHLGRVPCGSTSRLTTAPAPSVAPSSSSAPVVSTPVSLVVSAPVPAPVVSFRSSPPVSAAPCSAPARVSPQAPLKSCLRVRLAAAPKPSKPAPRSLARFGYLRTPVDLGDEELKVSWCGEMSAQRLKVLQGKSKDKSLLPRLRKEHARRAAAAHSKVALVDVHGRELAR</sequence>
<dbReference type="Proteomes" id="UP001492380">
    <property type="component" value="Unassembled WGS sequence"/>
</dbReference>
<name>A0ABR1YTJ8_9PEZI</name>
<gene>
    <name evidence="2" type="ORF">HDK90DRAFT_465112</name>
</gene>
<dbReference type="PANTHER" id="PTHR24216:SF65">
    <property type="entry name" value="PAXILLIN-LIKE PROTEIN 1"/>
    <property type="match status" value="1"/>
</dbReference>
<feature type="region of interest" description="Disordered" evidence="1">
    <location>
        <begin position="507"/>
        <end position="539"/>
    </location>
</feature>
<protein>
    <submittedName>
        <fullName evidence="2">Uncharacterized protein</fullName>
    </submittedName>
</protein>
<evidence type="ECO:0000313" key="3">
    <source>
        <dbReference type="Proteomes" id="UP001492380"/>
    </source>
</evidence>
<keyword evidence="3" id="KW-1185">Reference proteome</keyword>
<proteinExistence type="predicted"/>
<dbReference type="PANTHER" id="PTHR24216">
    <property type="entry name" value="PAXILLIN-RELATED"/>
    <property type="match status" value="1"/>
</dbReference>
<evidence type="ECO:0000313" key="2">
    <source>
        <dbReference type="EMBL" id="KAK8238301.1"/>
    </source>
</evidence>
<comment type="caution">
    <text evidence="2">The sequence shown here is derived from an EMBL/GenBank/DDBJ whole genome shotgun (WGS) entry which is preliminary data.</text>
</comment>
<organism evidence="2 3">
    <name type="scientific">Phyllosticta capitalensis</name>
    <dbReference type="NCBI Taxonomy" id="121624"/>
    <lineage>
        <taxon>Eukaryota</taxon>
        <taxon>Fungi</taxon>
        <taxon>Dikarya</taxon>
        <taxon>Ascomycota</taxon>
        <taxon>Pezizomycotina</taxon>
        <taxon>Dothideomycetes</taxon>
        <taxon>Dothideomycetes incertae sedis</taxon>
        <taxon>Botryosphaeriales</taxon>
        <taxon>Phyllostictaceae</taxon>
        <taxon>Phyllosticta</taxon>
    </lineage>
</organism>